<proteinExistence type="predicted"/>
<evidence type="ECO:0000313" key="2">
    <source>
        <dbReference type="EMBL" id="CAK76211.1"/>
    </source>
</evidence>
<dbReference type="HOGENOM" id="CLU_1589587_0_0_1"/>
<evidence type="ECO:0000313" key="3">
    <source>
        <dbReference type="Proteomes" id="UP000000600"/>
    </source>
</evidence>
<protein>
    <submittedName>
        <fullName evidence="2">Uncharacterized protein</fullName>
    </submittedName>
</protein>
<name>A0CZJ4_PARTE</name>
<dbReference type="AlphaFoldDB" id="A0CZJ4"/>
<gene>
    <name evidence="2" type="ORF">GSPATT00011784001</name>
</gene>
<sequence length="159" mass="18749">MRSQSLLLSPQNYQLNPNLLTPTQKRYISQLSTGQNKSSTSQTEEFQLYIPQLVSEKQEQFQTVNNYYNPNSITYLKLSESPQKILFKTGYEQQIEIKELNQENQNLKEIVKKQEDQLHDLGNILELNQQLKDKLLQLQQENDILLQKKEQHQKNSQNV</sequence>
<keyword evidence="3" id="KW-1185">Reference proteome</keyword>
<dbReference type="KEGG" id="ptm:GSPATT00011784001"/>
<organism evidence="2 3">
    <name type="scientific">Paramecium tetraurelia</name>
    <dbReference type="NCBI Taxonomy" id="5888"/>
    <lineage>
        <taxon>Eukaryota</taxon>
        <taxon>Sar</taxon>
        <taxon>Alveolata</taxon>
        <taxon>Ciliophora</taxon>
        <taxon>Intramacronucleata</taxon>
        <taxon>Oligohymenophorea</taxon>
        <taxon>Peniculida</taxon>
        <taxon>Parameciidae</taxon>
        <taxon>Paramecium</taxon>
    </lineage>
</organism>
<feature type="coiled-coil region" evidence="1">
    <location>
        <begin position="97"/>
        <end position="155"/>
    </location>
</feature>
<accession>A0CZJ4</accession>
<dbReference type="OMA" id="QFQTVNN"/>
<evidence type="ECO:0000256" key="1">
    <source>
        <dbReference type="SAM" id="Coils"/>
    </source>
</evidence>
<dbReference type="EMBL" id="CT868230">
    <property type="protein sequence ID" value="CAK76211.1"/>
    <property type="molecule type" value="Genomic_DNA"/>
</dbReference>
<dbReference type="InParanoid" id="A0CZJ4"/>
<dbReference type="GeneID" id="5029393"/>
<dbReference type="OrthoDB" id="304999at2759"/>
<dbReference type="Proteomes" id="UP000000600">
    <property type="component" value="Unassembled WGS sequence"/>
</dbReference>
<keyword evidence="1" id="KW-0175">Coiled coil</keyword>
<dbReference type="RefSeq" id="XP_001443608.1">
    <property type="nucleotide sequence ID" value="XM_001443571.1"/>
</dbReference>
<reference evidence="2 3" key="1">
    <citation type="journal article" date="2006" name="Nature">
        <title>Global trends of whole-genome duplications revealed by the ciliate Paramecium tetraurelia.</title>
        <authorList>
            <consortium name="Genoscope"/>
            <person name="Aury J.-M."/>
            <person name="Jaillon O."/>
            <person name="Duret L."/>
            <person name="Noel B."/>
            <person name="Jubin C."/>
            <person name="Porcel B.M."/>
            <person name="Segurens B."/>
            <person name="Daubin V."/>
            <person name="Anthouard V."/>
            <person name="Aiach N."/>
            <person name="Arnaiz O."/>
            <person name="Billaut A."/>
            <person name="Beisson J."/>
            <person name="Blanc I."/>
            <person name="Bouhouche K."/>
            <person name="Camara F."/>
            <person name="Duharcourt S."/>
            <person name="Guigo R."/>
            <person name="Gogendeau D."/>
            <person name="Katinka M."/>
            <person name="Keller A.-M."/>
            <person name="Kissmehl R."/>
            <person name="Klotz C."/>
            <person name="Koll F."/>
            <person name="Le Moue A."/>
            <person name="Lepere C."/>
            <person name="Malinsky S."/>
            <person name="Nowacki M."/>
            <person name="Nowak J.K."/>
            <person name="Plattner H."/>
            <person name="Poulain J."/>
            <person name="Ruiz F."/>
            <person name="Serrano V."/>
            <person name="Zagulski M."/>
            <person name="Dessen P."/>
            <person name="Betermier M."/>
            <person name="Weissenbach J."/>
            <person name="Scarpelli C."/>
            <person name="Schachter V."/>
            <person name="Sperling L."/>
            <person name="Meyer E."/>
            <person name="Cohen J."/>
            <person name="Wincker P."/>
        </authorList>
    </citation>
    <scope>NUCLEOTIDE SEQUENCE [LARGE SCALE GENOMIC DNA]</scope>
    <source>
        <strain evidence="2 3">Stock d4-2</strain>
    </source>
</reference>